<dbReference type="Proteomes" id="UP000782610">
    <property type="component" value="Unassembled WGS sequence"/>
</dbReference>
<dbReference type="Gene3D" id="1.10.443.10">
    <property type="entry name" value="Intergrase catalytic core"/>
    <property type="match status" value="1"/>
</dbReference>
<dbReference type="GO" id="GO:0015074">
    <property type="term" value="P:DNA integration"/>
    <property type="evidence" value="ECO:0007669"/>
    <property type="project" value="UniProtKB-KW"/>
</dbReference>
<gene>
    <name evidence="8" type="ORF">HY834_14840</name>
</gene>
<evidence type="ECO:0000256" key="3">
    <source>
        <dbReference type="ARBA" id="ARBA00023125"/>
    </source>
</evidence>
<dbReference type="InterPro" id="IPR053876">
    <property type="entry name" value="Phage_int_M"/>
</dbReference>
<reference evidence="8" key="1">
    <citation type="submission" date="2020-07" db="EMBL/GenBank/DDBJ databases">
        <title>Huge and variable diversity of episymbiotic CPR bacteria and DPANN archaea in groundwater ecosystems.</title>
        <authorList>
            <person name="He C.Y."/>
            <person name="Keren R."/>
            <person name="Whittaker M."/>
            <person name="Farag I.F."/>
            <person name="Doudna J."/>
            <person name="Cate J.H.D."/>
            <person name="Banfield J.F."/>
        </authorList>
    </citation>
    <scope>NUCLEOTIDE SEQUENCE</scope>
    <source>
        <strain evidence="8">NC_groundwater_1586_Pr3_B-0.1um_66_15</strain>
    </source>
</reference>
<dbReference type="CDD" id="cd00801">
    <property type="entry name" value="INT_P4_C"/>
    <property type="match status" value="1"/>
</dbReference>
<dbReference type="InterPro" id="IPR044068">
    <property type="entry name" value="CB"/>
</dbReference>
<evidence type="ECO:0000313" key="9">
    <source>
        <dbReference type="Proteomes" id="UP000782610"/>
    </source>
</evidence>
<dbReference type="Pfam" id="PF22022">
    <property type="entry name" value="Phage_int_M"/>
    <property type="match status" value="1"/>
</dbReference>
<dbReference type="PANTHER" id="PTHR30629">
    <property type="entry name" value="PROPHAGE INTEGRASE"/>
    <property type="match status" value="1"/>
</dbReference>
<evidence type="ECO:0000256" key="5">
    <source>
        <dbReference type="PROSITE-ProRule" id="PRU01248"/>
    </source>
</evidence>
<dbReference type="SUPFAM" id="SSF56349">
    <property type="entry name" value="DNA breaking-rejoining enzymes"/>
    <property type="match status" value="1"/>
</dbReference>
<dbReference type="GO" id="GO:0006310">
    <property type="term" value="P:DNA recombination"/>
    <property type="evidence" value="ECO:0007669"/>
    <property type="project" value="UniProtKB-KW"/>
</dbReference>
<evidence type="ECO:0000256" key="4">
    <source>
        <dbReference type="ARBA" id="ARBA00023172"/>
    </source>
</evidence>
<evidence type="ECO:0000256" key="2">
    <source>
        <dbReference type="ARBA" id="ARBA00022908"/>
    </source>
</evidence>
<evidence type="ECO:0000256" key="1">
    <source>
        <dbReference type="ARBA" id="ARBA00008857"/>
    </source>
</evidence>
<dbReference type="InterPro" id="IPR038488">
    <property type="entry name" value="Integrase_DNA-bd_sf"/>
</dbReference>
<accession>A0A933L2F0</accession>
<dbReference type="InterPro" id="IPR011010">
    <property type="entry name" value="DNA_brk_join_enz"/>
</dbReference>
<dbReference type="InterPro" id="IPR013762">
    <property type="entry name" value="Integrase-like_cat_sf"/>
</dbReference>
<comment type="similarity">
    <text evidence="1">Belongs to the 'phage' integrase family.</text>
</comment>
<keyword evidence="4" id="KW-0233">DNA recombination</keyword>
<dbReference type="Pfam" id="PF00589">
    <property type="entry name" value="Phage_integrase"/>
    <property type="match status" value="1"/>
</dbReference>
<proteinExistence type="inferred from homology"/>
<sequence>MLRFRQGAKTRWMGLGPRDLFTLTEAKRRALPYRQLVHDKVDPIEARRRERTKQTMVTFGTAAERYAAAHKAGWSSKKHATNFTQQLKLHAKGIWDRPVGSVKANDVVAILEPLWASKPTTAGKLRSRLARVLDWAAHAGYREGPNPASWKGALEHRLPPLGRVQIVVPRRAIAEAPAVYAKLKALDSTAAKVIRLIALTAARPSEAREARAGEFDLDAAVWTVPPERAKSRRPHRVPLAPEAVALLRPVLASVGRSGLLFAGQAPGRPISDVAVRALLRDVAGPDSDLHGWRSTARTWMADNGWPSDVAEAALAHVVGSKLVQAYQRSDFFEQRVALMKAWSDYLAGGPK</sequence>
<dbReference type="EMBL" id="JACRAF010000041">
    <property type="protein sequence ID" value="MBI4923019.1"/>
    <property type="molecule type" value="Genomic_DNA"/>
</dbReference>
<evidence type="ECO:0000259" key="6">
    <source>
        <dbReference type="PROSITE" id="PS51898"/>
    </source>
</evidence>
<dbReference type="InterPro" id="IPR010998">
    <property type="entry name" value="Integrase_recombinase_N"/>
</dbReference>
<organism evidence="8 9">
    <name type="scientific">Devosia nanyangense</name>
    <dbReference type="NCBI Taxonomy" id="1228055"/>
    <lineage>
        <taxon>Bacteria</taxon>
        <taxon>Pseudomonadati</taxon>
        <taxon>Pseudomonadota</taxon>
        <taxon>Alphaproteobacteria</taxon>
        <taxon>Hyphomicrobiales</taxon>
        <taxon>Devosiaceae</taxon>
        <taxon>Devosia</taxon>
    </lineage>
</organism>
<evidence type="ECO:0000259" key="7">
    <source>
        <dbReference type="PROSITE" id="PS51900"/>
    </source>
</evidence>
<dbReference type="PROSITE" id="PS51898">
    <property type="entry name" value="TYR_RECOMBINASE"/>
    <property type="match status" value="1"/>
</dbReference>
<comment type="caution">
    <text evidence="8">The sequence shown here is derived from an EMBL/GenBank/DDBJ whole genome shotgun (WGS) entry which is preliminary data.</text>
</comment>
<dbReference type="InterPro" id="IPR050808">
    <property type="entry name" value="Phage_Integrase"/>
</dbReference>
<dbReference type="Gene3D" id="1.10.150.130">
    <property type="match status" value="1"/>
</dbReference>
<dbReference type="GO" id="GO:0003677">
    <property type="term" value="F:DNA binding"/>
    <property type="evidence" value="ECO:0007669"/>
    <property type="project" value="UniProtKB-UniRule"/>
</dbReference>
<keyword evidence="2" id="KW-0229">DNA integration</keyword>
<evidence type="ECO:0000313" key="8">
    <source>
        <dbReference type="EMBL" id="MBI4923019.1"/>
    </source>
</evidence>
<dbReference type="InterPro" id="IPR002104">
    <property type="entry name" value="Integrase_catalytic"/>
</dbReference>
<keyword evidence="3 5" id="KW-0238">DNA-binding</keyword>
<dbReference type="PANTHER" id="PTHR30629:SF2">
    <property type="entry name" value="PROPHAGE INTEGRASE INTS-RELATED"/>
    <property type="match status" value="1"/>
</dbReference>
<name>A0A933L2F0_9HYPH</name>
<dbReference type="AlphaFoldDB" id="A0A933L2F0"/>
<feature type="domain" description="Core-binding (CB)" evidence="7">
    <location>
        <begin position="57"/>
        <end position="137"/>
    </location>
</feature>
<feature type="domain" description="Tyr recombinase" evidence="6">
    <location>
        <begin position="167"/>
        <end position="339"/>
    </location>
</feature>
<dbReference type="PROSITE" id="PS51900">
    <property type="entry name" value="CB"/>
    <property type="match status" value="1"/>
</dbReference>
<protein>
    <submittedName>
        <fullName evidence="8">Site-specific integrase</fullName>
    </submittedName>
</protein>
<dbReference type="Gene3D" id="3.30.160.390">
    <property type="entry name" value="Integrase, DNA-binding domain"/>
    <property type="match status" value="1"/>
</dbReference>